<dbReference type="InterPro" id="IPR000489">
    <property type="entry name" value="Pterin-binding_dom"/>
</dbReference>
<evidence type="ECO:0000256" key="3">
    <source>
        <dbReference type="ARBA" id="ARBA00004763"/>
    </source>
</evidence>
<evidence type="ECO:0000256" key="9">
    <source>
        <dbReference type="RuleBase" id="RU361205"/>
    </source>
</evidence>
<keyword evidence="6 9" id="KW-0479">Metal-binding</keyword>
<evidence type="ECO:0000256" key="2">
    <source>
        <dbReference type="ARBA" id="ARBA00001946"/>
    </source>
</evidence>
<protein>
    <recommendedName>
        <fullName evidence="4 9">Dihydropteroate synthase</fullName>
        <shortName evidence="9">DHPS</shortName>
        <ecNumber evidence="4 9">2.5.1.15</ecNumber>
    </recommendedName>
    <alternativeName>
        <fullName evidence="9">Dihydropteroate pyrophosphorylase</fullName>
    </alternativeName>
</protein>
<evidence type="ECO:0000256" key="8">
    <source>
        <dbReference type="ARBA" id="ARBA00022909"/>
    </source>
</evidence>
<keyword evidence="7 9" id="KW-0460">Magnesium</keyword>
<dbReference type="SUPFAM" id="SSF51717">
    <property type="entry name" value="Dihydropteroate synthetase-like"/>
    <property type="match status" value="1"/>
</dbReference>
<reference evidence="11 12" key="2">
    <citation type="journal article" date="2014" name="FEMS Microbiol. Lett.">
        <title>Draft genomic DNA sequence of the facultatively methylotrophic bacterium Acidomonas methanolica type strain MB58.</title>
        <authorList>
            <person name="Higashiura N."/>
            <person name="Hadano H."/>
            <person name="Hirakawa H."/>
            <person name="Matsutani M."/>
            <person name="Takabe S."/>
            <person name="Matsushita K."/>
            <person name="Azuma Y."/>
        </authorList>
    </citation>
    <scope>NUCLEOTIDE SEQUENCE [LARGE SCALE GENOMIC DNA]</scope>
    <source>
        <strain evidence="11 12">MB58</strain>
    </source>
</reference>
<evidence type="ECO:0000313" key="12">
    <source>
        <dbReference type="Proteomes" id="UP000019760"/>
    </source>
</evidence>
<dbReference type="PANTHER" id="PTHR20941:SF1">
    <property type="entry name" value="FOLIC ACID SYNTHESIS PROTEIN FOL1"/>
    <property type="match status" value="1"/>
</dbReference>
<dbReference type="AlphaFoldDB" id="A0A023D5T6"/>
<evidence type="ECO:0000256" key="4">
    <source>
        <dbReference type="ARBA" id="ARBA00012458"/>
    </source>
</evidence>
<evidence type="ECO:0000313" key="11">
    <source>
        <dbReference type="EMBL" id="GAJ29523.1"/>
    </source>
</evidence>
<dbReference type="UniPathway" id="UPA00077">
    <property type="reaction ID" value="UER00156"/>
</dbReference>
<gene>
    <name evidence="11" type="ORF">Amme_064_017</name>
</gene>
<dbReference type="Gene3D" id="3.20.20.20">
    <property type="entry name" value="Dihydropteroate synthase-like"/>
    <property type="match status" value="1"/>
</dbReference>
<evidence type="ECO:0000259" key="10">
    <source>
        <dbReference type="PROSITE" id="PS50972"/>
    </source>
</evidence>
<comment type="function">
    <text evidence="9">Catalyzes the condensation of para-aminobenzoate (pABA) with 6-hydroxymethyl-7,8-dihydropterin diphosphate (DHPt-PP) to form 7,8-dihydropteroate (H2Pte), the immediate precursor of folate derivatives.</text>
</comment>
<comment type="pathway">
    <text evidence="3 9">Cofactor biosynthesis; tetrahydrofolate biosynthesis; 7,8-dihydrofolate from 2-amino-4-hydroxy-6-hydroxymethyl-7,8-dihydropteridine diphosphate and 4-aminobenzoate: step 1/2.</text>
</comment>
<comment type="similarity">
    <text evidence="9">Belongs to the DHPS family.</text>
</comment>
<dbReference type="EC" id="2.5.1.15" evidence="4 9"/>
<proteinExistence type="inferred from homology"/>
<dbReference type="GO" id="GO:0046872">
    <property type="term" value="F:metal ion binding"/>
    <property type="evidence" value="ECO:0007669"/>
    <property type="project" value="UniProtKB-KW"/>
</dbReference>
<evidence type="ECO:0000256" key="5">
    <source>
        <dbReference type="ARBA" id="ARBA00022679"/>
    </source>
</evidence>
<dbReference type="GO" id="GO:0046654">
    <property type="term" value="P:tetrahydrofolate biosynthetic process"/>
    <property type="evidence" value="ECO:0007669"/>
    <property type="project" value="UniProtKB-UniPathway"/>
</dbReference>
<comment type="catalytic activity">
    <reaction evidence="1">
        <text>(7,8-dihydropterin-6-yl)methyl diphosphate + 4-aminobenzoate = 7,8-dihydropteroate + diphosphate</text>
        <dbReference type="Rhea" id="RHEA:19949"/>
        <dbReference type="ChEBI" id="CHEBI:17836"/>
        <dbReference type="ChEBI" id="CHEBI:17839"/>
        <dbReference type="ChEBI" id="CHEBI:33019"/>
        <dbReference type="ChEBI" id="CHEBI:72950"/>
        <dbReference type="EC" id="2.5.1.15"/>
    </reaction>
</comment>
<dbReference type="GO" id="GO:0004156">
    <property type="term" value="F:dihydropteroate synthase activity"/>
    <property type="evidence" value="ECO:0007669"/>
    <property type="project" value="UniProtKB-EC"/>
</dbReference>
<dbReference type="PANTHER" id="PTHR20941">
    <property type="entry name" value="FOLATE SYNTHESIS PROTEINS"/>
    <property type="match status" value="1"/>
</dbReference>
<dbReference type="EMBL" id="BAND01000064">
    <property type="protein sequence ID" value="GAJ29523.1"/>
    <property type="molecule type" value="Genomic_DNA"/>
</dbReference>
<dbReference type="InterPro" id="IPR011005">
    <property type="entry name" value="Dihydropteroate_synth-like_sf"/>
</dbReference>
<comment type="caution">
    <text evidence="11">The sequence shown here is derived from an EMBL/GenBank/DDBJ whole genome shotgun (WGS) entry which is preliminary data.</text>
</comment>
<comment type="cofactor">
    <cofactor evidence="2 9">
        <name>Mg(2+)</name>
        <dbReference type="ChEBI" id="CHEBI:18420"/>
    </cofactor>
</comment>
<evidence type="ECO:0000256" key="6">
    <source>
        <dbReference type="ARBA" id="ARBA00022723"/>
    </source>
</evidence>
<feature type="domain" description="Pterin-binding" evidence="10">
    <location>
        <begin position="22"/>
        <end position="278"/>
    </location>
</feature>
<keyword evidence="5 9" id="KW-0808">Transferase</keyword>
<keyword evidence="12" id="KW-1185">Reference proteome</keyword>
<sequence>MWEERRDLLWQRIWQAHRTRAPLVMGILNVTPDSFSDGGRFMGEAAAHQAARLAAEGAAIIDVGGESTRPGSQRLDEAEERRRIEPVLETIAGGGAPGLEIPLSDVPVSIDTYKAGTARAAVARGAVMVNDIGGLLGDPGMAEVIAESGALAVLMHNRHEADEQIDIFDDLRRVFDAALARGREAGIVRERMVLDPGIGFGKTHGQNLDCIAHLDRLRAAYELPVLLGLSRKSFLGRELGREVNERLGGTLGANLFGAARGAAILRVHDVAAHVDALRIQQALAARCG</sequence>
<dbReference type="GO" id="GO:0005829">
    <property type="term" value="C:cytosol"/>
    <property type="evidence" value="ECO:0007669"/>
    <property type="project" value="TreeGrafter"/>
</dbReference>
<dbReference type="GO" id="GO:0046656">
    <property type="term" value="P:folic acid biosynthetic process"/>
    <property type="evidence" value="ECO:0007669"/>
    <property type="project" value="UniProtKB-KW"/>
</dbReference>
<reference evidence="12" key="1">
    <citation type="journal article" date="2014" name="FEMS Microbiol. Lett.">
        <title>Draft Genomic DNA Sequence of the Facultatively Methylotrophic Bacterium Acidomonas methanolica type strain MB58.</title>
        <authorList>
            <person name="Higashiura N."/>
            <person name="Hadano H."/>
            <person name="Hirakawa H."/>
            <person name="Matsutani M."/>
            <person name="Takabe S."/>
            <person name="Matsushita K."/>
            <person name="Azuma Y."/>
        </authorList>
    </citation>
    <scope>NUCLEOTIDE SEQUENCE [LARGE SCALE GENOMIC DNA]</scope>
    <source>
        <strain evidence="12">MB58</strain>
    </source>
</reference>
<dbReference type="Pfam" id="PF00809">
    <property type="entry name" value="Pterin_bind"/>
    <property type="match status" value="1"/>
</dbReference>
<keyword evidence="8 9" id="KW-0289">Folate biosynthesis</keyword>
<dbReference type="CDD" id="cd00739">
    <property type="entry name" value="DHPS"/>
    <property type="match status" value="1"/>
</dbReference>
<dbReference type="PROSITE" id="PS00793">
    <property type="entry name" value="DHPS_2"/>
    <property type="match status" value="1"/>
</dbReference>
<dbReference type="OrthoDB" id="9811744at2"/>
<dbReference type="InterPro" id="IPR045031">
    <property type="entry name" value="DHP_synth-like"/>
</dbReference>
<dbReference type="PROSITE" id="PS50972">
    <property type="entry name" value="PTERIN_BINDING"/>
    <property type="match status" value="1"/>
</dbReference>
<organism evidence="11 12">
    <name type="scientific">Acidomonas methanolica NBRC 104435</name>
    <dbReference type="NCBI Taxonomy" id="1231351"/>
    <lineage>
        <taxon>Bacteria</taxon>
        <taxon>Pseudomonadati</taxon>
        <taxon>Pseudomonadota</taxon>
        <taxon>Alphaproteobacteria</taxon>
        <taxon>Acetobacterales</taxon>
        <taxon>Acetobacteraceae</taxon>
        <taxon>Acidomonas</taxon>
    </lineage>
</organism>
<dbReference type="NCBIfam" id="TIGR01496">
    <property type="entry name" value="DHPS"/>
    <property type="match status" value="1"/>
</dbReference>
<accession>A0A023D5T6</accession>
<evidence type="ECO:0000256" key="1">
    <source>
        <dbReference type="ARBA" id="ARBA00000012"/>
    </source>
</evidence>
<evidence type="ECO:0000256" key="7">
    <source>
        <dbReference type="ARBA" id="ARBA00022842"/>
    </source>
</evidence>
<name>A0A023D5T6_ACIMT</name>
<dbReference type="PROSITE" id="PS00792">
    <property type="entry name" value="DHPS_1"/>
    <property type="match status" value="1"/>
</dbReference>
<dbReference type="Proteomes" id="UP000019760">
    <property type="component" value="Unassembled WGS sequence"/>
</dbReference>
<dbReference type="InterPro" id="IPR006390">
    <property type="entry name" value="DHP_synth_dom"/>
</dbReference>